<organism evidence="2 3">
    <name type="scientific">Actinomycetospora atypica</name>
    <dbReference type="NCBI Taxonomy" id="1290095"/>
    <lineage>
        <taxon>Bacteria</taxon>
        <taxon>Bacillati</taxon>
        <taxon>Actinomycetota</taxon>
        <taxon>Actinomycetes</taxon>
        <taxon>Pseudonocardiales</taxon>
        <taxon>Pseudonocardiaceae</taxon>
        <taxon>Actinomycetospora</taxon>
    </lineage>
</organism>
<protein>
    <submittedName>
        <fullName evidence="2">STAS domain-containing protein</fullName>
    </submittedName>
</protein>
<dbReference type="PROSITE" id="PS50801">
    <property type="entry name" value="STAS"/>
    <property type="match status" value="1"/>
</dbReference>
<proteinExistence type="predicted"/>
<dbReference type="Proteomes" id="UP001595947">
    <property type="component" value="Unassembled WGS sequence"/>
</dbReference>
<gene>
    <name evidence="2" type="ORF">ACFPBZ_20710</name>
</gene>
<reference evidence="3" key="1">
    <citation type="journal article" date="2019" name="Int. J. Syst. Evol. Microbiol.">
        <title>The Global Catalogue of Microorganisms (GCM) 10K type strain sequencing project: providing services to taxonomists for standard genome sequencing and annotation.</title>
        <authorList>
            <consortium name="The Broad Institute Genomics Platform"/>
            <consortium name="The Broad Institute Genome Sequencing Center for Infectious Disease"/>
            <person name="Wu L."/>
            <person name="Ma J."/>
        </authorList>
    </citation>
    <scope>NUCLEOTIDE SEQUENCE [LARGE SCALE GENOMIC DNA]</scope>
    <source>
        <strain evidence="3">CGMCC 4.7093</strain>
    </source>
</reference>
<keyword evidence="3" id="KW-1185">Reference proteome</keyword>
<dbReference type="InterPro" id="IPR036513">
    <property type="entry name" value="STAS_dom_sf"/>
</dbReference>
<dbReference type="CDD" id="cd07043">
    <property type="entry name" value="STAS_anti-anti-sigma_factors"/>
    <property type="match status" value="1"/>
</dbReference>
<evidence type="ECO:0000313" key="3">
    <source>
        <dbReference type="Proteomes" id="UP001595947"/>
    </source>
</evidence>
<dbReference type="InterPro" id="IPR002645">
    <property type="entry name" value="STAS_dom"/>
</dbReference>
<dbReference type="Gene3D" id="3.30.750.24">
    <property type="entry name" value="STAS domain"/>
    <property type="match status" value="1"/>
</dbReference>
<sequence>MTVDDHPDTPVIRLRGGLGAGTVAVLREAVEGVLATGPAAVVLDLTDVVADDELGVWVVPAVAGEAAGRGVGFTVVAPDRALRMRLRRVGARHVEITDAL</sequence>
<feature type="domain" description="STAS" evidence="1">
    <location>
        <begin position="1"/>
        <end position="100"/>
    </location>
</feature>
<accession>A0ABV9YS24</accession>
<dbReference type="SUPFAM" id="SSF52091">
    <property type="entry name" value="SpoIIaa-like"/>
    <property type="match status" value="1"/>
</dbReference>
<evidence type="ECO:0000259" key="1">
    <source>
        <dbReference type="PROSITE" id="PS50801"/>
    </source>
</evidence>
<dbReference type="Pfam" id="PF01740">
    <property type="entry name" value="STAS"/>
    <property type="match status" value="1"/>
</dbReference>
<dbReference type="RefSeq" id="WP_378038001.1">
    <property type="nucleotide sequence ID" value="NZ_JBHSIV010000025.1"/>
</dbReference>
<name>A0ABV9YS24_9PSEU</name>
<dbReference type="EMBL" id="JBHSIV010000025">
    <property type="protein sequence ID" value="MFC5064657.1"/>
    <property type="molecule type" value="Genomic_DNA"/>
</dbReference>
<comment type="caution">
    <text evidence="2">The sequence shown here is derived from an EMBL/GenBank/DDBJ whole genome shotgun (WGS) entry which is preliminary data.</text>
</comment>
<evidence type="ECO:0000313" key="2">
    <source>
        <dbReference type="EMBL" id="MFC5064657.1"/>
    </source>
</evidence>